<keyword evidence="2" id="KW-1185">Reference proteome</keyword>
<protein>
    <submittedName>
        <fullName evidence="1">Uncharacterized protein</fullName>
    </submittedName>
</protein>
<proteinExistence type="predicted"/>
<name>A0A517RGJ0_9PLAN</name>
<gene>
    <name evidence="1" type="ORF">Pan241w_30840</name>
</gene>
<evidence type="ECO:0000313" key="2">
    <source>
        <dbReference type="Proteomes" id="UP000317171"/>
    </source>
</evidence>
<evidence type="ECO:0000313" key="1">
    <source>
        <dbReference type="EMBL" id="QDT42989.1"/>
    </source>
</evidence>
<reference evidence="1 2" key="1">
    <citation type="submission" date="2019-02" db="EMBL/GenBank/DDBJ databases">
        <title>Deep-cultivation of Planctomycetes and their phenomic and genomic characterization uncovers novel biology.</title>
        <authorList>
            <person name="Wiegand S."/>
            <person name="Jogler M."/>
            <person name="Boedeker C."/>
            <person name="Pinto D."/>
            <person name="Vollmers J."/>
            <person name="Rivas-Marin E."/>
            <person name="Kohn T."/>
            <person name="Peeters S.H."/>
            <person name="Heuer A."/>
            <person name="Rast P."/>
            <person name="Oberbeckmann S."/>
            <person name="Bunk B."/>
            <person name="Jeske O."/>
            <person name="Meyerdierks A."/>
            <person name="Storesund J.E."/>
            <person name="Kallscheuer N."/>
            <person name="Luecker S."/>
            <person name="Lage O.M."/>
            <person name="Pohl T."/>
            <person name="Merkel B.J."/>
            <person name="Hornburger P."/>
            <person name="Mueller R.-W."/>
            <person name="Bruemmer F."/>
            <person name="Labrenz M."/>
            <person name="Spormann A.M."/>
            <person name="Op den Camp H."/>
            <person name="Overmann J."/>
            <person name="Amann R."/>
            <person name="Jetten M.S.M."/>
            <person name="Mascher T."/>
            <person name="Medema M.H."/>
            <person name="Devos D.P."/>
            <person name="Kaster A.-K."/>
            <person name="Ovreas L."/>
            <person name="Rohde M."/>
            <person name="Galperin M.Y."/>
            <person name="Jogler C."/>
        </authorList>
    </citation>
    <scope>NUCLEOTIDE SEQUENCE [LARGE SCALE GENOMIC DNA]</scope>
    <source>
        <strain evidence="1 2">Pan241w</strain>
    </source>
</reference>
<sequence>MQDDSFDQDVVNLIASCRSLLALEAMSGVDHYLNHGEPEMAFEGLLIELMKANRLPESFHSIHWEQMARSAGLIDEGGVFDYEIWNKFSVWYADR</sequence>
<dbReference type="OrthoDB" id="2990178at2"/>
<dbReference type="Proteomes" id="UP000317171">
    <property type="component" value="Chromosome"/>
</dbReference>
<dbReference type="KEGG" id="gaz:Pan241w_30840"/>
<dbReference type="EMBL" id="CP036269">
    <property type="protein sequence ID" value="QDT42989.1"/>
    <property type="molecule type" value="Genomic_DNA"/>
</dbReference>
<accession>A0A517RGJ0</accession>
<dbReference type="AlphaFoldDB" id="A0A517RGJ0"/>
<dbReference type="RefSeq" id="WP_145217121.1">
    <property type="nucleotide sequence ID" value="NZ_CP036269.1"/>
</dbReference>
<organism evidence="1 2">
    <name type="scientific">Gimesia alba</name>
    <dbReference type="NCBI Taxonomy" id="2527973"/>
    <lineage>
        <taxon>Bacteria</taxon>
        <taxon>Pseudomonadati</taxon>
        <taxon>Planctomycetota</taxon>
        <taxon>Planctomycetia</taxon>
        <taxon>Planctomycetales</taxon>
        <taxon>Planctomycetaceae</taxon>
        <taxon>Gimesia</taxon>
    </lineage>
</organism>